<dbReference type="EMBL" id="CP038613">
    <property type="protein sequence ID" value="QBY43124.1"/>
    <property type="molecule type" value="Genomic_DNA"/>
</dbReference>
<dbReference type="Proteomes" id="UP000295134">
    <property type="component" value="Chromosome"/>
</dbReference>
<keyword evidence="1" id="KW-0812">Transmembrane</keyword>
<name>A0A4P7KZN9_9GAMM</name>
<evidence type="ECO:0000313" key="2">
    <source>
        <dbReference type="EMBL" id="QBY43124.1"/>
    </source>
</evidence>
<gene>
    <name evidence="2" type="ORF">ArsFIN_16880</name>
</gene>
<feature type="transmembrane region" description="Helical" evidence="1">
    <location>
        <begin position="7"/>
        <end position="30"/>
    </location>
</feature>
<evidence type="ECO:0000256" key="1">
    <source>
        <dbReference type="SAM" id="Phobius"/>
    </source>
</evidence>
<accession>A0A4P7KZN9</accession>
<dbReference type="AlphaFoldDB" id="A0A4P7KZN9"/>
<keyword evidence="1" id="KW-1133">Transmembrane helix</keyword>
<evidence type="ECO:0000313" key="3">
    <source>
        <dbReference type="Proteomes" id="UP000295134"/>
    </source>
</evidence>
<feature type="transmembrane region" description="Helical" evidence="1">
    <location>
        <begin position="45"/>
        <end position="68"/>
    </location>
</feature>
<organism evidence="2 3">
    <name type="scientific">Arsenophonus nasoniae</name>
    <name type="common">son-killer infecting Nasonia vitripennis</name>
    <dbReference type="NCBI Taxonomy" id="638"/>
    <lineage>
        <taxon>Bacteria</taxon>
        <taxon>Pseudomonadati</taxon>
        <taxon>Pseudomonadota</taxon>
        <taxon>Gammaproteobacteria</taxon>
        <taxon>Enterobacterales</taxon>
        <taxon>Morganellaceae</taxon>
        <taxon>Arsenophonus</taxon>
    </lineage>
</organism>
<dbReference type="KEGG" id="ans:ArsFIN_16880"/>
<sequence>MIKSLFVLIKIFLLIALCLNFIVLVTFLFFEGLSYLSEGVFKLDILWLGLKGGVYGAIAASLIIWFFYHIVTDHAKLIH</sequence>
<keyword evidence="1" id="KW-0472">Membrane</keyword>
<reference evidence="2 3" key="1">
    <citation type="submission" date="2019-03" db="EMBL/GenBank/DDBJ databases">
        <title>Long-read sequencing reveals hyperdense prophage content in a complex bacterial symbiont genome.</title>
        <authorList>
            <person name="Frost C.L."/>
            <person name="Siozios S."/>
            <person name="Nadal-Jimenez P."/>
            <person name="Brockhurst M.A."/>
            <person name="King K.C."/>
            <person name="Darby A.C."/>
            <person name="Hurst G.D.D."/>
        </authorList>
    </citation>
    <scope>NUCLEOTIDE SEQUENCE [LARGE SCALE GENOMIC DNA]</scope>
    <source>
        <strain evidence="2 3">FIN</strain>
    </source>
</reference>
<protein>
    <submittedName>
        <fullName evidence="2">Uncharacterized protein</fullName>
    </submittedName>
</protein>
<proteinExistence type="predicted"/>